<keyword evidence="5" id="KW-1185">Reference proteome</keyword>
<proteinExistence type="predicted"/>
<protein>
    <recommendedName>
        <fullName evidence="2">arsenite-transporting ATPase</fullName>
        <ecNumber evidence="2">7.3.2.7</ecNumber>
    </recommendedName>
</protein>
<evidence type="ECO:0000313" key="5">
    <source>
        <dbReference type="Proteomes" id="UP001162891"/>
    </source>
</evidence>
<dbReference type="Pfam" id="PF02374">
    <property type="entry name" value="ArsA_ATPase"/>
    <property type="match status" value="1"/>
</dbReference>
<dbReference type="CDD" id="cd02035">
    <property type="entry name" value="ArsA"/>
    <property type="match status" value="1"/>
</dbReference>
<accession>A0ABN6MYN0</accession>
<comment type="catalytic activity">
    <reaction evidence="1">
        <text>arsenite(in) + ATP + H2O = arsenite(out) + ADP + phosphate + H(+)</text>
        <dbReference type="Rhea" id="RHEA:11348"/>
        <dbReference type="ChEBI" id="CHEBI:15377"/>
        <dbReference type="ChEBI" id="CHEBI:15378"/>
        <dbReference type="ChEBI" id="CHEBI:29242"/>
        <dbReference type="ChEBI" id="CHEBI:30616"/>
        <dbReference type="ChEBI" id="CHEBI:43474"/>
        <dbReference type="ChEBI" id="CHEBI:456216"/>
        <dbReference type="EC" id="7.3.2.7"/>
    </reaction>
</comment>
<dbReference type="EC" id="7.3.2.7" evidence="2"/>
<dbReference type="Gene3D" id="3.40.50.300">
    <property type="entry name" value="P-loop containing nucleotide triphosphate hydrolases"/>
    <property type="match status" value="1"/>
</dbReference>
<sequence length="376" mass="39953">MSAVSESIAPRRIAVCVGSGGVGKTTVAATIALQRALRGGRALVCTIDPARRLANALGLSTLGNVESRVPEHKFAEAGLHPKGELFAMMLDVKRTWDDLVTRHAPDPARRERILRNRLYQQMSAALAGSQEYMAMEKLYELATDRDYDLIVLDTPPTAHALDFLDAPDRILDFLGNETARAVLAPALGAGRLGLRLAQLGGGYIAKTLARFTGQEVLGDLGDFLQGFQGMYDGFKERAAAVRALLSRAEVGFVLVCSPSAVSIDEALAFHERLHAESMPIAGLVVNRLTPDLWPAGAGPLPAAEALAPELAAAGAAADDLARRLASTLADHQALATAERRALAPLLERVTTAQALVPRLETDVHDLAGLARLAEGL</sequence>
<evidence type="ECO:0000256" key="2">
    <source>
        <dbReference type="ARBA" id="ARBA00066752"/>
    </source>
</evidence>
<gene>
    <name evidence="4" type="ORF">AMOR_36590</name>
</gene>
<dbReference type="PANTHER" id="PTHR10803">
    <property type="entry name" value="ARSENICAL PUMP-DRIVING ATPASE ARSENITE-TRANSLOCATING ATPASE"/>
    <property type="match status" value="1"/>
</dbReference>
<feature type="domain" description="ArsA/GET3 Anion-transporting ATPase-like" evidence="3">
    <location>
        <begin position="13"/>
        <end position="174"/>
    </location>
</feature>
<evidence type="ECO:0000313" key="4">
    <source>
        <dbReference type="EMBL" id="BDG04663.1"/>
    </source>
</evidence>
<dbReference type="PANTHER" id="PTHR10803:SF26">
    <property type="entry name" value="ANION TRANSPORTER ATPASE-RELATED"/>
    <property type="match status" value="1"/>
</dbReference>
<evidence type="ECO:0000256" key="1">
    <source>
        <dbReference type="ARBA" id="ARBA00052296"/>
    </source>
</evidence>
<reference evidence="5" key="1">
    <citation type="journal article" date="2022" name="Int. J. Syst. Evol. Microbiol.">
        <title>Anaeromyxobacter oryzae sp. nov., Anaeromyxobacter diazotrophicus sp. nov. and Anaeromyxobacter paludicola sp. nov., isolated from paddy soils.</title>
        <authorList>
            <person name="Itoh H."/>
            <person name="Xu Z."/>
            <person name="Mise K."/>
            <person name="Masuda Y."/>
            <person name="Ushijima N."/>
            <person name="Hayakawa C."/>
            <person name="Shiratori Y."/>
            <person name="Senoo K."/>
        </authorList>
    </citation>
    <scope>NUCLEOTIDE SEQUENCE [LARGE SCALE GENOMIC DNA]</scope>
    <source>
        <strain evidence="5">Red232</strain>
    </source>
</reference>
<dbReference type="EMBL" id="AP025591">
    <property type="protein sequence ID" value="BDG04663.1"/>
    <property type="molecule type" value="Genomic_DNA"/>
</dbReference>
<dbReference type="InterPro" id="IPR027417">
    <property type="entry name" value="P-loop_NTPase"/>
</dbReference>
<evidence type="ECO:0000259" key="3">
    <source>
        <dbReference type="Pfam" id="PF02374"/>
    </source>
</evidence>
<dbReference type="SUPFAM" id="SSF52540">
    <property type="entry name" value="P-loop containing nucleoside triphosphate hydrolases"/>
    <property type="match status" value="1"/>
</dbReference>
<organism evidence="4 5">
    <name type="scientific">Anaeromyxobacter oryzae</name>
    <dbReference type="NCBI Taxonomy" id="2918170"/>
    <lineage>
        <taxon>Bacteria</taxon>
        <taxon>Pseudomonadati</taxon>
        <taxon>Myxococcota</taxon>
        <taxon>Myxococcia</taxon>
        <taxon>Myxococcales</taxon>
        <taxon>Cystobacterineae</taxon>
        <taxon>Anaeromyxobacteraceae</taxon>
        <taxon>Anaeromyxobacter</taxon>
    </lineage>
</organism>
<dbReference type="Proteomes" id="UP001162891">
    <property type="component" value="Chromosome"/>
</dbReference>
<dbReference type="InterPro" id="IPR025723">
    <property type="entry name" value="ArsA/GET3_ATPase-like"/>
</dbReference>
<dbReference type="RefSeq" id="WP_248353110.1">
    <property type="nucleotide sequence ID" value="NZ_AP025591.1"/>
</dbReference>
<dbReference type="InterPro" id="IPR016300">
    <property type="entry name" value="ATPase_ArsA/GET3"/>
</dbReference>
<name>A0ABN6MYN0_9BACT</name>